<name>A0A1B6M4C3_9HEMI</name>
<organism evidence="1">
    <name type="scientific">Graphocephala atropunctata</name>
    <dbReference type="NCBI Taxonomy" id="36148"/>
    <lineage>
        <taxon>Eukaryota</taxon>
        <taxon>Metazoa</taxon>
        <taxon>Ecdysozoa</taxon>
        <taxon>Arthropoda</taxon>
        <taxon>Hexapoda</taxon>
        <taxon>Insecta</taxon>
        <taxon>Pterygota</taxon>
        <taxon>Neoptera</taxon>
        <taxon>Paraneoptera</taxon>
        <taxon>Hemiptera</taxon>
        <taxon>Auchenorrhyncha</taxon>
        <taxon>Membracoidea</taxon>
        <taxon>Cicadellidae</taxon>
        <taxon>Cicadellinae</taxon>
        <taxon>Cicadellini</taxon>
        <taxon>Graphocephala</taxon>
    </lineage>
</organism>
<feature type="non-terminal residue" evidence="1">
    <location>
        <position position="102"/>
    </location>
</feature>
<accession>A0A1B6M4C3</accession>
<protein>
    <submittedName>
        <fullName evidence="1">Uncharacterized protein</fullName>
    </submittedName>
</protein>
<gene>
    <name evidence="1" type="ORF">g.50382</name>
</gene>
<sequence length="102" mass="11556">ICPIYNDPAIGMTGGMTASPKRLSLSTLGARVHTNRTTVERQTQTETRVPRWKQLFYCLVGDENYRKQRQREAARDINSATGMSKHINSVSYIDQAARILFP</sequence>
<evidence type="ECO:0000313" key="1">
    <source>
        <dbReference type="EMBL" id="JAT30776.1"/>
    </source>
</evidence>
<dbReference type="EMBL" id="GEBQ01009201">
    <property type="protein sequence ID" value="JAT30776.1"/>
    <property type="molecule type" value="Transcribed_RNA"/>
</dbReference>
<dbReference type="AlphaFoldDB" id="A0A1B6M4C3"/>
<reference evidence="1" key="1">
    <citation type="submission" date="2015-11" db="EMBL/GenBank/DDBJ databases">
        <title>De novo transcriptome assembly of four potential Pierce s Disease insect vectors from Arizona vineyards.</title>
        <authorList>
            <person name="Tassone E.E."/>
        </authorList>
    </citation>
    <scope>NUCLEOTIDE SEQUENCE</scope>
</reference>
<proteinExistence type="predicted"/>
<feature type="non-terminal residue" evidence="1">
    <location>
        <position position="1"/>
    </location>
</feature>